<dbReference type="GO" id="GO:0005886">
    <property type="term" value="C:plasma membrane"/>
    <property type="evidence" value="ECO:0007669"/>
    <property type="project" value="TreeGrafter"/>
</dbReference>
<evidence type="ECO:0000259" key="5">
    <source>
        <dbReference type="PROSITE" id="PS50887"/>
    </source>
</evidence>
<keyword evidence="4" id="KW-0812">Transmembrane</keyword>
<dbReference type="InterPro" id="IPR000160">
    <property type="entry name" value="GGDEF_dom"/>
</dbReference>
<comment type="cofactor">
    <cofactor evidence="1">
        <name>Mg(2+)</name>
        <dbReference type="ChEBI" id="CHEBI:18420"/>
    </cofactor>
</comment>
<dbReference type="RefSeq" id="WP_086745675.1">
    <property type="nucleotide sequence ID" value="NZ_MWPV01000007.1"/>
</dbReference>
<dbReference type="GO" id="GO:0043709">
    <property type="term" value="P:cell adhesion involved in single-species biofilm formation"/>
    <property type="evidence" value="ECO:0007669"/>
    <property type="project" value="TreeGrafter"/>
</dbReference>
<evidence type="ECO:0000256" key="2">
    <source>
        <dbReference type="ARBA" id="ARBA00012528"/>
    </source>
</evidence>
<dbReference type="SUPFAM" id="SSF55073">
    <property type="entry name" value="Nucleotide cyclase"/>
    <property type="match status" value="1"/>
</dbReference>
<evidence type="ECO:0000256" key="4">
    <source>
        <dbReference type="SAM" id="Phobius"/>
    </source>
</evidence>
<name>A0A2C9ZZG0_PSEDV</name>
<gene>
    <name evidence="6" type="ORF">B1199_18795</name>
</gene>
<dbReference type="NCBIfam" id="TIGR00254">
    <property type="entry name" value="GGDEF"/>
    <property type="match status" value="1"/>
</dbReference>
<dbReference type="Gene3D" id="3.30.70.270">
    <property type="match status" value="1"/>
</dbReference>
<dbReference type="FunFam" id="3.30.70.270:FF:000001">
    <property type="entry name" value="Diguanylate cyclase domain protein"/>
    <property type="match status" value="1"/>
</dbReference>
<dbReference type="SMART" id="SM00267">
    <property type="entry name" value="GGDEF"/>
    <property type="match status" value="1"/>
</dbReference>
<comment type="catalytic activity">
    <reaction evidence="3">
        <text>2 GTP = 3',3'-c-di-GMP + 2 diphosphate</text>
        <dbReference type="Rhea" id="RHEA:24898"/>
        <dbReference type="ChEBI" id="CHEBI:33019"/>
        <dbReference type="ChEBI" id="CHEBI:37565"/>
        <dbReference type="ChEBI" id="CHEBI:58805"/>
        <dbReference type="EC" id="2.7.7.65"/>
    </reaction>
</comment>
<sequence>MKPDWWGSFIDLKSSQSIEIKRQKLVMYFSSYIGGLILLLFSLQHFENENSLLFSILLTSAAVVLSNVVLSHFHRYFKVSLYITGAGVSGLILGLVITGGHENTALYWLFPFPLVYFILFGYRQGLIVNLALFAVVLQLLYQPQWLLAEYRTDEKSRFIASYLVTVFLAFVAEYFRFRSHKELSSINLHRQKQANMDPLTKLPNRRFLDSVYFNKTKNADSGRFPMTVIVADLDFFKKVNDNYGHDIGDKVLIHVADLFKTHVRELDVVARVGGEEFLILLPHTQLVDALNVAEKIRACIAAHPYQCIEEKECRIEMTVSIGVAEATTIEQLNEAILCADEHLYAAKRNGRNCVIHQTY</sequence>
<dbReference type="InterPro" id="IPR043128">
    <property type="entry name" value="Rev_trsase/Diguanyl_cyclase"/>
</dbReference>
<proteinExistence type="predicted"/>
<accession>A0A2C9ZZG0</accession>
<keyword evidence="4" id="KW-1133">Transmembrane helix</keyword>
<dbReference type="PANTHER" id="PTHR45138:SF9">
    <property type="entry name" value="DIGUANYLATE CYCLASE DGCM-RELATED"/>
    <property type="match status" value="1"/>
</dbReference>
<dbReference type="PROSITE" id="PS50887">
    <property type="entry name" value="GGDEF"/>
    <property type="match status" value="1"/>
</dbReference>
<dbReference type="OrthoDB" id="9813903at2"/>
<comment type="caution">
    <text evidence="6">The sequence shown here is derived from an EMBL/GenBank/DDBJ whole genome shotgun (WGS) entry which is preliminary data.</text>
</comment>
<evidence type="ECO:0000313" key="6">
    <source>
        <dbReference type="EMBL" id="OUL56161.1"/>
    </source>
</evidence>
<feature type="transmembrane region" description="Helical" evidence="4">
    <location>
        <begin position="52"/>
        <end position="70"/>
    </location>
</feature>
<keyword evidence="4" id="KW-0472">Membrane</keyword>
<dbReference type="InterPro" id="IPR029787">
    <property type="entry name" value="Nucleotide_cyclase"/>
</dbReference>
<dbReference type="Pfam" id="PF00990">
    <property type="entry name" value="GGDEF"/>
    <property type="match status" value="1"/>
</dbReference>
<dbReference type="GO" id="GO:0052621">
    <property type="term" value="F:diguanylate cyclase activity"/>
    <property type="evidence" value="ECO:0007669"/>
    <property type="project" value="UniProtKB-EC"/>
</dbReference>
<dbReference type="InterPro" id="IPR050469">
    <property type="entry name" value="Diguanylate_Cyclase"/>
</dbReference>
<evidence type="ECO:0000256" key="1">
    <source>
        <dbReference type="ARBA" id="ARBA00001946"/>
    </source>
</evidence>
<keyword evidence="7" id="KW-1185">Reference proteome</keyword>
<organism evidence="6 7">
    <name type="scientific">Pseudoalteromonas ulvae</name>
    <dbReference type="NCBI Taxonomy" id="107327"/>
    <lineage>
        <taxon>Bacteria</taxon>
        <taxon>Pseudomonadati</taxon>
        <taxon>Pseudomonadota</taxon>
        <taxon>Gammaproteobacteria</taxon>
        <taxon>Alteromonadales</taxon>
        <taxon>Pseudoalteromonadaceae</taxon>
        <taxon>Pseudoalteromonas</taxon>
    </lineage>
</organism>
<feature type="transmembrane region" description="Helical" evidence="4">
    <location>
        <begin position="79"/>
        <end position="99"/>
    </location>
</feature>
<protein>
    <recommendedName>
        <fullName evidence="2">diguanylate cyclase</fullName>
        <ecNumber evidence="2">2.7.7.65</ecNumber>
    </recommendedName>
</protein>
<feature type="domain" description="GGDEF" evidence="5">
    <location>
        <begin position="224"/>
        <end position="359"/>
    </location>
</feature>
<dbReference type="AlphaFoldDB" id="A0A2C9ZZG0"/>
<feature type="transmembrane region" description="Helical" evidence="4">
    <location>
        <begin position="158"/>
        <end position="175"/>
    </location>
</feature>
<reference evidence="6 7" key="1">
    <citation type="submission" date="2017-02" db="EMBL/GenBank/DDBJ databases">
        <title>Pseudoalteromonas ulvae TC14 Genome.</title>
        <authorList>
            <person name="Molmeret M."/>
        </authorList>
    </citation>
    <scope>NUCLEOTIDE SEQUENCE [LARGE SCALE GENOMIC DNA]</scope>
    <source>
        <strain evidence="6">TC14</strain>
    </source>
</reference>
<dbReference type="EC" id="2.7.7.65" evidence="2"/>
<dbReference type="EMBL" id="MWPV01000007">
    <property type="protein sequence ID" value="OUL56161.1"/>
    <property type="molecule type" value="Genomic_DNA"/>
</dbReference>
<dbReference type="GO" id="GO:1902201">
    <property type="term" value="P:negative regulation of bacterial-type flagellum-dependent cell motility"/>
    <property type="evidence" value="ECO:0007669"/>
    <property type="project" value="TreeGrafter"/>
</dbReference>
<dbReference type="Proteomes" id="UP000194841">
    <property type="component" value="Unassembled WGS sequence"/>
</dbReference>
<evidence type="ECO:0000256" key="3">
    <source>
        <dbReference type="ARBA" id="ARBA00034247"/>
    </source>
</evidence>
<dbReference type="PANTHER" id="PTHR45138">
    <property type="entry name" value="REGULATORY COMPONENTS OF SENSORY TRANSDUCTION SYSTEM"/>
    <property type="match status" value="1"/>
</dbReference>
<evidence type="ECO:0000313" key="7">
    <source>
        <dbReference type="Proteomes" id="UP000194841"/>
    </source>
</evidence>
<feature type="transmembrane region" description="Helical" evidence="4">
    <location>
        <begin position="25"/>
        <end position="46"/>
    </location>
</feature>
<dbReference type="CDD" id="cd01949">
    <property type="entry name" value="GGDEF"/>
    <property type="match status" value="1"/>
</dbReference>